<comment type="caution">
    <text evidence="3">The sequence shown here is derived from an EMBL/GenBank/DDBJ whole genome shotgun (WGS) entry which is preliminary data.</text>
</comment>
<keyword evidence="4" id="KW-1185">Reference proteome</keyword>
<evidence type="ECO:0000313" key="3">
    <source>
        <dbReference type="EMBL" id="MDC8784051.1"/>
    </source>
</evidence>
<dbReference type="EMBL" id="JAQQXS010000002">
    <property type="protein sequence ID" value="MDC8784051.1"/>
    <property type="molecule type" value="Genomic_DNA"/>
</dbReference>
<dbReference type="RefSeq" id="WP_273595171.1">
    <property type="nucleotide sequence ID" value="NZ_JAQQXS010000002.1"/>
</dbReference>
<feature type="chain" id="PRO_5047373146" evidence="1">
    <location>
        <begin position="23"/>
        <end position="285"/>
    </location>
</feature>
<organism evidence="3 4">
    <name type="scientific">Roseateles koreensis</name>
    <dbReference type="NCBI Taxonomy" id="2987526"/>
    <lineage>
        <taxon>Bacteria</taxon>
        <taxon>Pseudomonadati</taxon>
        <taxon>Pseudomonadota</taxon>
        <taxon>Betaproteobacteria</taxon>
        <taxon>Burkholderiales</taxon>
        <taxon>Sphaerotilaceae</taxon>
        <taxon>Roseateles</taxon>
    </lineage>
</organism>
<accession>A0ABT5KMH2</accession>
<feature type="signal peptide" evidence="1">
    <location>
        <begin position="1"/>
        <end position="22"/>
    </location>
</feature>
<dbReference type="Proteomes" id="UP001219862">
    <property type="component" value="Unassembled WGS sequence"/>
</dbReference>
<protein>
    <submittedName>
        <fullName evidence="3">PEP-CTERM sorting domain-containing protein</fullName>
    </submittedName>
</protein>
<dbReference type="Pfam" id="PF07589">
    <property type="entry name" value="PEP-CTERM"/>
    <property type="match status" value="1"/>
</dbReference>
<reference evidence="3 4" key="1">
    <citation type="submission" date="2022-10" db="EMBL/GenBank/DDBJ databases">
        <title>paucibacter sp. hw8 Genome sequencing.</title>
        <authorList>
            <person name="Park S."/>
        </authorList>
    </citation>
    <scope>NUCLEOTIDE SEQUENCE [LARGE SCALE GENOMIC DNA]</scope>
    <source>
        <strain evidence="4">hw8</strain>
    </source>
</reference>
<evidence type="ECO:0000259" key="2">
    <source>
        <dbReference type="Pfam" id="PF07589"/>
    </source>
</evidence>
<keyword evidence="1" id="KW-0732">Signal</keyword>
<dbReference type="InterPro" id="IPR013424">
    <property type="entry name" value="Ice-binding_C"/>
</dbReference>
<evidence type="ECO:0000256" key="1">
    <source>
        <dbReference type="SAM" id="SignalP"/>
    </source>
</evidence>
<proteinExistence type="predicted"/>
<feature type="domain" description="Ice-binding protein C-terminal" evidence="2">
    <location>
        <begin position="259"/>
        <end position="283"/>
    </location>
</feature>
<gene>
    <name evidence="3" type="ORF">PRZ01_02460</name>
</gene>
<name>A0ABT5KMH2_9BURK</name>
<sequence length="285" mass="29354">MSIKKIAAAAALLALGVSPAFATITGDGTTPSTGAGKPGEMFLTVYDAVAKVSYTKDLGDQFPDQASFLAVATTAGYSTTWDFAGDANWKTYLANANLATSSWLVMGWQSTTFGTTVPGHTNMVVTVKNGDESKLGVQGQSLVTASFFAFKGQVANFYNAVNATGTHATQANGSSYNTVLDGKALAGEDFTGAVLTPTFNGNAQIHDVNVIGATANVTVQTNNTQAATDPTKFTMLGSFTLNASTTGNATLVYNAPAAAVPEPSSYALLLAGLMGVGFVVRRRQA</sequence>
<evidence type="ECO:0000313" key="4">
    <source>
        <dbReference type="Proteomes" id="UP001219862"/>
    </source>
</evidence>
<dbReference type="NCBIfam" id="TIGR02595">
    <property type="entry name" value="PEP_CTERM"/>
    <property type="match status" value="1"/>
</dbReference>